<dbReference type="Proteomes" id="UP000706031">
    <property type="component" value="Unassembled WGS sequence"/>
</dbReference>
<comment type="caution">
    <text evidence="1">The sequence shown here is derived from an EMBL/GenBank/DDBJ whole genome shotgun (WGS) entry which is preliminary data.</text>
</comment>
<protein>
    <submittedName>
        <fullName evidence="1">Uncharacterized protein</fullName>
    </submittedName>
</protein>
<sequence>MRTPSSHDFPGGFAQSAWSAWIEIFTDAYAPEDDEDNLTSIRMLNERIGRFIVFHGQCIKERRHGNRKGWYPGNAYQNHAGNQPGIGATLAL</sequence>
<reference evidence="1 2" key="1">
    <citation type="submission" date="2020-08" db="EMBL/GenBank/DDBJ databases">
        <title>Fungal Genomes of the International Space Station.</title>
        <authorList>
            <person name="Seuylemezian A."/>
            <person name="Singh N.K."/>
            <person name="Wood J."/>
            <person name="Venkateswaran K."/>
        </authorList>
    </citation>
    <scope>NUCLEOTIDE SEQUENCE [LARGE SCALE GENOMIC DNA]</scope>
    <source>
        <strain evidence="1 2">S/N-304-OC-R4</strain>
    </source>
</reference>
<evidence type="ECO:0000313" key="2">
    <source>
        <dbReference type="Proteomes" id="UP000706031"/>
    </source>
</evidence>
<gene>
    <name evidence="1" type="ORF">H7T88_27990</name>
</gene>
<dbReference type="EMBL" id="JACLIC010000056">
    <property type="protein sequence ID" value="MBY0207075.1"/>
    <property type="molecule type" value="Genomic_DNA"/>
</dbReference>
<name>A0ABS7KSC7_9BACL</name>
<dbReference type="RefSeq" id="WP_221791674.1">
    <property type="nucleotide sequence ID" value="NZ_JACLIC010000056.1"/>
</dbReference>
<keyword evidence="2" id="KW-1185">Reference proteome</keyword>
<proteinExistence type="predicted"/>
<evidence type="ECO:0000313" key="1">
    <source>
        <dbReference type="EMBL" id="MBY0207075.1"/>
    </source>
</evidence>
<organism evidence="1 2">
    <name type="scientific">Paenibacillus cucumis</name>
    <name type="common">ex Kampfer et al. 2016</name>
    <dbReference type="NCBI Taxonomy" id="1776858"/>
    <lineage>
        <taxon>Bacteria</taxon>
        <taxon>Bacillati</taxon>
        <taxon>Bacillota</taxon>
        <taxon>Bacilli</taxon>
        <taxon>Bacillales</taxon>
        <taxon>Paenibacillaceae</taxon>
        <taxon>Paenibacillus</taxon>
    </lineage>
</organism>
<accession>A0ABS7KSC7</accession>